<dbReference type="InterPro" id="IPR001048">
    <property type="entry name" value="Asp/Glu/Uridylate_kinase"/>
</dbReference>
<dbReference type="EMBL" id="PCMW01000069">
    <property type="protein sequence ID" value="PDS23096.1"/>
    <property type="molecule type" value="Genomic_DNA"/>
</dbReference>
<comment type="caution">
    <text evidence="11">The sequence shown here is derived from an EMBL/GenBank/DDBJ whole genome shotgun (WGS) entry which is preliminary data.</text>
</comment>
<dbReference type="PANTHER" id="PTHR21499:SF59">
    <property type="entry name" value="ASPARTOKINASE"/>
    <property type="match status" value="1"/>
</dbReference>
<comment type="catalytic activity">
    <reaction evidence="7 8">
        <text>L-aspartate + ATP = 4-phospho-L-aspartate + ADP</text>
        <dbReference type="Rhea" id="RHEA:23776"/>
        <dbReference type="ChEBI" id="CHEBI:29991"/>
        <dbReference type="ChEBI" id="CHEBI:30616"/>
        <dbReference type="ChEBI" id="CHEBI:57535"/>
        <dbReference type="ChEBI" id="CHEBI:456216"/>
        <dbReference type="EC" id="2.7.2.4"/>
    </reaction>
</comment>
<name>A0A2H3KW10_9FLAO</name>
<dbReference type="AlphaFoldDB" id="A0A2H3KW10"/>
<comment type="pathway">
    <text evidence="1 9">Amino-acid biosynthesis; L-lysine biosynthesis via DAP pathway; (S)-tetrahydrodipicolinate from L-aspartate: step 1/4.</text>
</comment>
<dbReference type="Pfam" id="PF00696">
    <property type="entry name" value="AA_kinase"/>
    <property type="match status" value="1"/>
</dbReference>
<evidence type="ECO:0000259" key="10">
    <source>
        <dbReference type="Pfam" id="PF00696"/>
    </source>
</evidence>
<dbReference type="InterPro" id="IPR036393">
    <property type="entry name" value="AceGlu_kinase-like_sf"/>
</dbReference>
<dbReference type="GO" id="GO:0005829">
    <property type="term" value="C:cytosol"/>
    <property type="evidence" value="ECO:0007669"/>
    <property type="project" value="TreeGrafter"/>
</dbReference>
<dbReference type="GO" id="GO:0009088">
    <property type="term" value="P:threonine biosynthetic process"/>
    <property type="evidence" value="ECO:0007669"/>
    <property type="project" value="UniProtKB-UniPathway"/>
</dbReference>
<evidence type="ECO:0000256" key="4">
    <source>
        <dbReference type="ARBA" id="ARBA00022741"/>
    </source>
</evidence>
<evidence type="ECO:0000256" key="1">
    <source>
        <dbReference type="ARBA" id="ARBA00004766"/>
    </source>
</evidence>
<comment type="pathway">
    <text evidence="9">Amino-acid biosynthesis; L-threonine biosynthesis; L-threonine from L-aspartate: step 1/5.</text>
</comment>
<dbReference type="InterPro" id="IPR042199">
    <property type="entry name" value="AsparK_Bifunc_asparK/hSer_DH"/>
</dbReference>
<feature type="domain" description="Aspartate/glutamate/uridylate kinase" evidence="10">
    <location>
        <begin position="2"/>
        <end position="277"/>
    </location>
</feature>
<dbReference type="GO" id="GO:0004072">
    <property type="term" value="F:aspartate kinase activity"/>
    <property type="evidence" value="ECO:0007669"/>
    <property type="project" value="UniProtKB-EC"/>
</dbReference>
<dbReference type="SUPFAM" id="SSF55021">
    <property type="entry name" value="ACT-like"/>
    <property type="match status" value="1"/>
</dbReference>
<dbReference type="InterPro" id="IPR001341">
    <property type="entry name" value="Asp_kinase"/>
</dbReference>
<dbReference type="PANTHER" id="PTHR21499">
    <property type="entry name" value="ASPARTATE KINASE"/>
    <property type="match status" value="1"/>
</dbReference>
<dbReference type="OrthoDB" id="9799110at2"/>
<gene>
    <name evidence="11" type="ORF">B0A77_11810</name>
</gene>
<evidence type="ECO:0000256" key="5">
    <source>
        <dbReference type="ARBA" id="ARBA00022777"/>
    </source>
</evidence>
<sequence>MKIYKFGGASVKDADGIKNVYDVLQKAGYQDVLLVVSAMGKTTNALELVVKDYFDKAPSLQSTLQEVKKYHNQILLDLFEEDNHPVFGAVNALFTDLEYFLNHNKSPNYNFVYDQIVSMGELVSTTVLSHYMNYRGIETHWVDVRNFIKTDNTYRDAEVDWNATQKLISNNIARNVLNITQGFLGSDLNGFTTTLGREGSDYTAGIFAYCLGAVSVTIWKDVPGVMNADPRYFENASLLNQISYREAIELAFYGASVIHPKTLQPLQKKEIPLYVKSFLNPLLPGTSVAKGADLEPQLPCFIVKRNQLLVSLSSIDFSFIMEENISEIFGLLHQFKMKVSLIQNSAISFSICVEDKFGNFNDLKNILSNKFKLNYNENVTLYTIRHFDEAAAQMVEQDKEVLLKQISRETMQIVTM</sequence>
<dbReference type="UniPathway" id="UPA00050">
    <property type="reaction ID" value="UER00461"/>
</dbReference>
<comment type="similarity">
    <text evidence="2 8">Belongs to the aspartokinase family.</text>
</comment>
<keyword evidence="3 8" id="KW-0808">Transferase</keyword>
<proteinExistence type="inferred from homology"/>
<dbReference type="Gene3D" id="3.40.1160.10">
    <property type="entry name" value="Acetylglutamate kinase-like"/>
    <property type="match status" value="1"/>
</dbReference>
<dbReference type="GO" id="GO:0009090">
    <property type="term" value="P:homoserine biosynthetic process"/>
    <property type="evidence" value="ECO:0007669"/>
    <property type="project" value="TreeGrafter"/>
</dbReference>
<keyword evidence="4" id="KW-0547">Nucleotide-binding</keyword>
<dbReference type="EC" id="2.7.2.4" evidence="8"/>
<evidence type="ECO:0000256" key="9">
    <source>
        <dbReference type="RuleBase" id="RU004249"/>
    </source>
</evidence>
<evidence type="ECO:0000313" key="11">
    <source>
        <dbReference type="EMBL" id="PDS23096.1"/>
    </source>
</evidence>
<dbReference type="GO" id="GO:0005524">
    <property type="term" value="F:ATP binding"/>
    <property type="evidence" value="ECO:0007669"/>
    <property type="project" value="UniProtKB-KW"/>
</dbReference>
<keyword evidence="5 8" id="KW-0418">Kinase</keyword>
<reference evidence="11 12" key="1">
    <citation type="submission" date="2017-09" db="EMBL/GenBank/DDBJ databases">
        <title>Whole genomes of Flavobacteriaceae.</title>
        <authorList>
            <person name="Stine C."/>
            <person name="Li C."/>
            <person name="Tadesse D."/>
        </authorList>
    </citation>
    <scope>NUCLEOTIDE SEQUENCE [LARGE SCALE GENOMIC DNA]</scope>
    <source>
        <strain evidence="11 12">ATCC 35036</strain>
    </source>
</reference>
<dbReference type="NCBIfam" id="TIGR00657">
    <property type="entry name" value="asp_kinases"/>
    <property type="match status" value="1"/>
</dbReference>
<evidence type="ECO:0000256" key="7">
    <source>
        <dbReference type="ARBA" id="ARBA00047872"/>
    </source>
</evidence>
<keyword evidence="9" id="KW-0028">Amino-acid biosynthesis</keyword>
<dbReference type="InterPro" id="IPR045865">
    <property type="entry name" value="ACT-like_dom_sf"/>
</dbReference>
<evidence type="ECO:0000256" key="6">
    <source>
        <dbReference type="ARBA" id="ARBA00022840"/>
    </source>
</evidence>
<evidence type="ECO:0000313" key="12">
    <source>
        <dbReference type="Proteomes" id="UP000220828"/>
    </source>
</evidence>
<keyword evidence="6" id="KW-0067">ATP-binding</keyword>
<evidence type="ECO:0000256" key="2">
    <source>
        <dbReference type="ARBA" id="ARBA00010122"/>
    </source>
</evidence>
<evidence type="ECO:0000256" key="8">
    <source>
        <dbReference type="RuleBase" id="RU003448"/>
    </source>
</evidence>
<dbReference type="UniPathway" id="UPA00034">
    <property type="reaction ID" value="UER00015"/>
</dbReference>
<organism evidence="11 12">
    <name type="scientific">Flavobacterium branchiophilum</name>
    <dbReference type="NCBI Taxonomy" id="55197"/>
    <lineage>
        <taxon>Bacteria</taxon>
        <taxon>Pseudomonadati</taxon>
        <taxon>Bacteroidota</taxon>
        <taxon>Flavobacteriia</taxon>
        <taxon>Flavobacteriales</taxon>
        <taxon>Flavobacteriaceae</taxon>
        <taxon>Flavobacterium</taxon>
    </lineage>
</organism>
<dbReference type="Proteomes" id="UP000220828">
    <property type="component" value="Unassembled WGS sequence"/>
</dbReference>
<dbReference type="GO" id="GO:0009089">
    <property type="term" value="P:lysine biosynthetic process via diaminopimelate"/>
    <property type="evidence" value="ECO:0007669"/>
    <property type="project" value="UniProtKB-UniPathway"/>
</dbReference>
<dbReference type="SUPFAM" id="SSF53633">
    <property type="entry name" value="Carbamate kinase-like"/>
    <property type="match status" value="1"/>
</dbReference>
<comment type="pathway">
    <text evidence="9">Amino-acid biosynthesis; L-methionine biosynthesis via de novo pathway; L-homoserine from L-aspartate: step 1/3.</text>
</comment>
<dbReference type="Gene3D" id="1.20.120.1320">
    <property type="entry name" value="Aspartokinase, catalytic domain"/>
    <property type="match status" value="1"/>
</dbReference>
<evidence type="ECO:0000256" key="3">
    <source>
        <dbReference type="ARBA" id="ARBA00022679"/>
    </source>
</evidence>
<protein>
    <recommendedName>
        <fullName evidence="8">Aspartokinase</fullName>
        <ecNumber evidence="8">2.7.2.4</ecNumber>
    </recommendedName>
</protein>
<dbReference type="UniPathway" id="UPA00051">
    <property type="reaction ID" value="UER00462"/>
</dbReference>
<dbReference type="RefSeq" id="WP_097554574.1">
    <property type="nucleotide sequence ID" value="NZ_PCMW01000069.1"/>
</dbReference>
<accession>A0A2H3KW10</accession>